<keyword evidence="3" id="KW-0966">Cell projection</keyword>
<feature type="coiled-coil region" evidence="1">
    <location>
        <begin position="421"/>
        <end position="503"/>
    </location>
</feature>
<evidence type="ECO:0000256" key="2">
    <source>
        <dbReference type="SAM" id="MobiDB-lite"/>
    </source>
</evidence>
<evidence type="ECO:0000256" key="1">
    <source>
        <dbReference type="SAM" id="Coils"/>
    </source>
</evidence>
<reference evidence="3 4" key="1">
    <citation type="journal article" date="2004" name="Nature">
        <title>Genome sequence of the ultrasmall unicellular red alga Cyanidioschyzon merolae 10D.</title>
        <authorList>
            <person name="Matsuzaki M."/>
            <person name="Misumi O."/>
            <person name="Shin-i T."/>
            <person name="Maruyama S."/>
            <person name="Takahara M."/>
            <person name="Miyagishima S."/>
            <person name="Mori T."/>
            <person name="Nishida K."/>
            <person name="Yagisawa F."/>
            <person name="Nishida K."/>
            <person name="Yoshida Y."/>
            <person name="Nishimura Y."/>
            <person name="Nakao S."/>
            <person name="Kobayashi T."/>
            <person name="Momoyama Y."/>
            <person name="Higashiyama T."/>
            <person name="Minoda A."/>
            <person name="Sano M."/>
            <person name="Nomoto H."/>
            <person name="Oishi K."/>
            <person name="Hayashi H."/>
            <person name="Ohta F."/>
            <person name="Nishizaka S."/>
            <person name="Haga S."/>
            <person name="Miura S."/>
            <person name="Morishita T."/>
            <person name="Kabeya Y."/>
            <person name="Terasawa K."/>
            <person name="Suzuki Y."/>
            <person name="Ishii Y."/>
            <person name="Asakawa S."/>
            <person name="Takano H."/>
            <person name="Ohta N."/>
            <person name="Kuroiwa H."/>
            <person name="Tanaka K."/>
            <person name="Shimizu N."/>
            <person name="Sugano S."/>
            <person name="Sato N."/>
            <person name="Nozaki H."/>
            <person name="Ogasawara N."/>
            <person name="Kohara Y."/>
            <person name="Kuroiwa T."/>
        </authorList>
    </citation>
    <scope>NUCLEOTIDE SEQUENCE [LARGE SCALE GENOMIC DNA]</scope>
    <source>
        <strain evidence="3 4">10D</strain>
    </source>
</reference>
<accession>M1V977</accession>
<dbReference type="GeneID" id="16995397"/>
<evidence type="ECO:0000313" key="4">
    <source>
        <dbReference type="Proteomes" id="UP000007014"/>
    </source>
</evidence>
<dbReference type="OMA" id="KNMCHES"/>
<dbReference type="EMBL" id="AP006496">
    <property type="protein sequence ID" value="BAM81264.1"/>
    <property type="molecule type" value="Genomic_DNA"/>
</dbReference>
<dbReference type="HOGENOM" id="CLU_514249_0_0_1"/>
<gene>
    <name evidence="3" type="ORF">CYME_CMN163C</name>
</gene>
<feature type="region of interest" description="Disordered" evidence="2">
    <location>
        <begin position="262"/>
        <end position="318"/>
    </location>
</feature>
<evidence type="ECO:0000313" key="3">
    <source>
        <dbReference type="EMBL" id="BAM81264.1"/>
    </source>
</evidence>
<proteinExistence type="predicted"/>
<feature type="compositionally biased region" description="Low complexity" evidence="2">
    <location>
        <begin position="270"/>
        <end position="282"/>
    </location>
</feature>
<keyword evidence="1" id="KW-0175">Coiled coil</keyword>
<dbReference type="Gramene" id="CMN163CT">
    <property type="protein sequence ID" value="CMN163CT"/>
    <property type="gene ID" value="CMN163C"/>
</dbReference>
<keyword evidence="3" id="KW-0969">Cilium</keyword>
<keyword evidence="3" id="KW-0282">Flagellum</keyword>
<keyword evidence="4" id="KW-1185">Reference proteome</keyword>
<dbReference type="AlphaFoldDB" id="M1V977"/>
<sequence>MDSDERQLRAGEHRNPSADWEDFFRALEHALDSCQQCLTKERDQKRAIMDTLRAKQERERALEQSLLRLEEEYARLEGAWLNAETSAAEASSRASELEKLLAEQESALEDLKRREATLLARTSELDVHSEVTSRLAAAEREIEQLQRALTERTRELAEVRKAHIRSTADTEAQIHTLESTCEQLEARLAEERSRVRIAREEQQELERERVRLEGEVAAARAQLEDVLSKAGEEVCVWKDTCAALEKERDALHARVLAFEKASSSSTTMNAGADAGPTTGPATMSPLGKRPRRSLLASPAQRVPVETRDPRSGRPSPFFGSVQRRLLQTPTLRSPVSYVFAEDGIAGAAADKATPATVAAIPSEASWERLAREGRHLSYMRSLLGELEARLPLLEEQKRRFQFVIAQFDRMHRALQESELATEHWKQRAATVEREQAQLNEQLQQYKDAFEHQKQRIQELEGLVASTEASTGATASMTVPAHQLAQLEAELEHIRRQRQEFEAVVNAVVKQRDLYRQLLLRSLRGEQVAPP</sequence>
<dbReference type="Proteomes" id="UP000007014">
    <property type="component" value="Chromosome 14"/>
</dbReference>
<dbReference type="KEGG" id="cme:CYME_CMN163C"/>
<reference evidence="3 4" key="2">
    <citation type="journal article" date="2007" name="BMC Biol.">
        <title>A 100%-complete sequence reveals unusually simple genomic features in the hot-spring red alga Cyanidioschyzon merolae.</title>
        <authorList>
            <person name="Nozaki H."/>
            <person name="Takano H."/>
            <person name="Misumi O."/>
            <person name="Terasawa K."/>
            <person name="Matsuzaki M."/>
            <person name="Maruyama S."/>
            <person name="Nishida K."/>
            <person name="Yagisawa F."/>
            <person name="Yoshida Y."/>
            <person name="Fujiwara T."/>
            <person name="Takio S."/>
            <person name="Tamura K."/>
            <person name="Chung S.J."/>
            <person name="Nakamura S."/>
            <person name="Kuroiwa H."/>
            <person name="Tanaka K."/>
            <person name="Sato N."/>
            <person name="Kuroiwa T."/>
        </authorList>
    </citation>
    <scope>NUCLEOTIDE SEQUENCE [LARGE SCALE GENOMIC DNA]</scope>
    <source>
        <strain evidence="3 4">10D</strain>
    </source>
</reference>
<name>M1V977_CYAM1</name>
<dbReference type="OrthoDB" id="10592460at2759"/>
<protein>
    <submittedName>
        <fullName evidence="3">Similar to variable flagellar number protein</fullName>
    </submittedName>
</protein>
<feature type="coiled-coil region" evidence="1">
    <location>
        <begin position="52"/>
        <end position="229"/>
    </location>
</feature>
<dbReference type="RefSeq" id="XP_005537300.1">
    <property type="nucleotide sequence ID" value="XM_005537243.1"/>
</dbReference>
<organism evidence="3 4">
    <name type="scientific">Cyanidioschyzon merolae (strain NIES-3377 / 10D)</name>
    <name type="common">Unicellular red alga</name>
    <dbReference type="NCBI Taxonomy" id="280699"/>
    <lineage>
        <taxon>Eukaryota</taxon>
        <taxon>Rhodophyta</taxon>
        <taxon>Bangiophyceae</taxon>
        <taxon>Cyanidiales</taxon>
        <taxon>Cyanidiaceae</taxon>
        <taxon>Cyanidioschyzon</taxon>
    </lineage>
</organism>